<proteinExistence type="predicted"/>
<dbReference type="InterPro" id="IPR006505">
    <property type="entry name" value="Phage_nucleotide-bp"/>
</dbReference>
<dbReference type="AlphaFoldDB" id="A0A084ACA2"/>
<dbReference type="Pfam" id="PF13479">
    <property type="entry name" value="AAA_24"/>
    <property type="match status" value="1"/>
</dbReference>
<comment type="caution">
    <text evidence="1">The sequence shown here is derived from an EMBL/GenBank/DDBJ whole genome shotgun (WGS) entry which is preliminary data.</text>
</comment>
<protein>
    <recommendedName>
        <fullName evidence="3">DNA-binding protein</fullName>
    </recommendedName>
</protein>
<dbReference type="InterPro" id="IPR027417">
    <property type="entry name" value="P-loop_NTPase"/>
</dbReference>
<sequence>MKITKATDLSRTNNWRILIYGKAGLGKTSQIKHLKGNSIVLCMDNSHKVLEGIPNVDVRTIDDEGKISFDREHPSEDINIFLKEIDDVLDQYDNLVIDNISSLQSDWFVEQGRKSKNGISNELQHYSQWTNYFLRILTAIYSKPINIYVTAWEDTHELNLETGQIITQYVPQIRTSVLNQLLGLTDLVGRIIVNSKTGSRGLILEGSEGTYAKNRLDDRTACKIEDLFNFGGDTPDETT</sequence>
<dbReference type="Proteomes" id="UP000028401">
    <property type="component" value="Unassembled WGS sequence"/>
</dbReference>
<gene>
    <name evidence="1" type="ORF">U725_00829</name>
</gene>
<dbReference type="EMBL" id="AZSI01000017">
    <property type="protein sequence ID" value="KEY62931.1"/>
    <property type="molecule type" value="Genomic_DNA"/>
</dbReference>
<evidence type="ECO:0000313" key="2">
    <source>
        <dbReference type="Proteomes" id="UP000028401"/>
    </source>
</evidence>
<evidence type="ECO:0008006" key="3">
    <source>
        <dbReference type="Google" id="ProtNLM"/>
    </source>
</evidence>
<name>A0A084ACA2_LACLC</name>
<dbReference type="SUPFAM" id="SSF52540">
    <property type="entry name" value="P-loop containing nucleoside triphosphate hydrolases"/>
    <property type="match status" value="1"/>
</dbReference>
<dbReference type="NCBIfam" id="TIGR01618">
    <property type="entry name" value="phage_P_loop"/>
    <property type="match status" value="1"/>
</dbReference>
<dbReference type="PATRIC" id="fig|1415168.3.peg.885"/>
<reference evidence="1 2" key="1">
    <citation type="submission" date="2014-06" db="EMBL/GenBank/DDBJ databases">
        <title>Draft genome sequence of the putrescine producing strain Lactococcus lactis subsp cremoris GE214.</title>
        <authorList>
            <person name="Ladero V."/>
            <person name="Linares D.M."/>
            <person name="del Rio B."/>
            <person name="Mayo B."/>
            <person name="Martin M.C."/>
            <person name="Fernandez M."/>
            <person name="Alvarez M.A."/>
        </authorList>
    </citation>
    <scope>NUCLEOTIDE SEQUENCE [LARGE SCALE GENOMIC DNA]</scope>
    <source>
        <strain evidence="1 2">GE214</strain>
    </source>
</reference>
<organism evidence="1 2">
    <name type="scientific">Lactococcus cremoris subsp. cremoris GE214</name>
    <dbReference type="NCBI Taxonomy" id="1415168"/>
    <lineage>
        <taxon>Bacteria</taxon>
        <taxon>Bacillati</taxon>
        <taxon>Bacillota</taxon>
        <taxon>Bacilli</taxon>
        <taxon>Lactobacillales</taxon>
        <taxon>Streptococcaceae</taxon>
        <taxon>Lactococcus</taxon>
        <taxon>Lactococcus cremoris subsp. cremoris</taxon>
    </lineage>
</organism>
<dbReference type="RefSeq" id="WP_042747959.1">
    <property type="nucleotide sequence ID" value="NZ_AZSI01000017.1"/>
</dbReference>
<evidence type="ECO:0000313" key="1">
    <source>
        <dbReference type="EMBL" id="KEY62931.1"/>
    </source>
</evidence>
<accession>A0A084ACA2</accession>